<evidence type="ECO:0000313" key="3">
    <source>
        <dbReference type="Proteomes" id="UP000054097"/>
    </source>
</evidence>
<sequence length="252" mass="27857">MTTISRTNRIRVEAWSTQVYKETIINGGALINPFGPSLETFPEHLSNHGENRRPFQTRRTLSSNSLSSLDSEGALRSGKLHLEGSSDEESLPLPHIYPLNGIVLAPIRKTNEVSWQMGSQHTQTRSRSSREQLKRKRDDNDDLCSGSSGGGTGTSATGCTDDCLPRPSKKSTASYAKLPSQRKGSNTPFERQAQATSSSTSYGVHNPQLHGVTEILHGRQKVAWDTPEDAFIFGWQWIMRDRDMVESMGVGL</sequence>
<feature type="compositionally biased region" description="Basic and acidic residues" evidence="1">
    <location>
        <begin position="128"/>
        <end position="139"/>
    </location>
</feature>
<evidence type="ECO:0000256" key="1">
    <source>
        <dbReference type="SAM" id="MobiDB-lite"/>
    </source>
</evidence>
<gene>
    <name evidence="2" type="ORF">M408DRAFT_318065</name>
</gene>
<name>A0A0C2XS71_SERVB</name>
<organism evidence="2 3">
    <name type="scientific">Serendipita vermifera MAFF 305830</name>
    <dbReference type="NCBI Taxonomy" id="933852"/>
    <lineage>
        <taxon>Eukaryota</taxon>
        <taxon>Fungi</taxon>
        <taxon>Dikarya</taxon>
        <taxon>Basidiomycota</taxon>
        <taxon>Agaricomycotina</taxon>
        <taxon>Agaricomycetes</taxon>
        <taxon>Sebacinales</taxon>
        <taxon>Serendipitaceae</taxon>
        <taxon>Serendipita</taxon>
    </lineage>
</organism>
<dbReference type="HOGENOM" id="CLU_1103344_0_0_1"/>
<dbReference type="Proteomes" id="UP000054097">
    <property type="component" value="Unassembled WGS sequence"/>
</dbReference>
<feature type="compositionally biased region" description="Basic and acidic residues" evidence="1">
    <location>
        <begin position="41"/>
        <end position="53"/>
    </location>
</feature>
<feature type="region of interest" description="Disordered" evidence="1">
    <location>
        <begin position="115"/>
        <end position="206"/>
    </location>
</feature>
<protein>
    <submittedName>
        <fullName evidence="2">Uncharacterized protein</fullName>
    </submittedName>
</protein>
<reference evidence="3" key="2">
    <citation type="submission" date="2015-01" db="EMBL/GenBank/DDBJ databases">
        <title>Evolutionary Origins and Diversification of the Mycorrhizal Mutualists.</title>
        <authorList>
            <consortium name="DOE Joint Genome Institute"/>
            <consortium name="Mycorrhizal Genomics Consortium"/>
            <person name="Kohler A."/>
            <person name="Kuo A."/>
            <person name="Nagy L.G."/>
            <person name="Floudas D."/>
            <person name="Copeland A."/>
            <person name="Barry K.W."/>
            <person name="Cichocki N."/>
            <person name="Veneault-Fourrey C."/>
            <person name="LaButti K."/>
            <person name="Lindquist E.A."/>
            <person name="Lipzen A."/>
            <person name="Lundell T."/>
            <person name="Morin E."/>
            <person name="Murat C."/>
            <person name="Riley R."/>
            <person name="Ohm R."/>
            <person name="Sun H."/>
            <person name="Tunlid A."/>
            <person name="Henrissat B."/>
            <person name="Grigoriev I.V."/>
            <person name="Hibbett D.S."/>
            <person name="Martin F."/>
        </authorList>
    </citation>
    <scope>NUCLEOTIDE SEQUENCE [LARGE SCALE GENOMIC DNA]</scope>
    <source>
        <strain evidence="3">MAFF 305830</strain>
    </source>
</reference>
<proteinExistence type="predicted"/>
<reference evidence="2 3" key="1">
    <citation type="submission" date="2014-04" db="EMBL/GenBank/DDBJ databases">
        <authorList>
            <consortium name="DOE Joint Genome Institute"/>
            <person name="Kuo A."/>
            <person name="Zuccaro A."/>
            <person name="Kohler A."/>
            <person name="Nagy L.G."/>
            <person name="Floudas D."/>
            <person name="Copeland A."/>
            <person name="Barry K.W."/>
            <person name="Cichocki N."/>
            <person name="Veneault-Fourrey C."/>
            <person name="LaButti K."/>
            <person name="Lindquist E.A."/>
            <person name="Lipzen A."/>
            <person name="Lundell T."/>
            <person name="Morin E."/>
            <person name="Murat C."/>
            <person name="Sun H."/>
            <person name="Tunlid A."/>
            <person name="Henrissat B."/>
            <person name="Grigoriev I.V."/>
            <person name="Hibbett D.S."/>
            <person name="Martin F."/>
            <person name="Nordberg H.P."/>
            <person name="Cantor M.N."/>
            <person name="Hua S.X."/>
        </authorList>
    </citation>
    <scope>NUCLEOTIDE SEQUENCE [LARGE SCALE GENOMIC DNA]</scope>
    <source>
        <strain evidence="2 3">MAFF 305830</strain>
    </source>
</reference>
<dbReference type="AlphaFoldDB" id="A0A0C2XS71"/>
<evidence type="ECO:0000313" key="2">
    <source>
        <dbReference type="EMBL" id="KIM31782.1"/>
    </source>
</evidence>
<accession>A0A0C2XS71</accession>
<feature type="compositionally biased region" description="Polar residues" evidence="1">
    <location>
        <begin position="182"/>
        <end position="203"/>
    </location>
</feature>
<dbReference type="EMBL" id="KN824281">
    <property type="protein sequence ID" value="KIM31782.1"/>
    <property type="molecule type" value="Genomic_DNA"/>
</dbReference>
<feature type="compositionally biased region" description="Low complexity" evidence="1">
    <location>
        <begin position="61"/>
        <end position="71"/>
    </location>
</feature>
<keyword evidence="3" id="KW-1185">Reference proteome</keyword>
<feature type="region of interest" description="Disordered" evidence="1">
    <location>
        <begin position="41"/>
        <end position="73"/>
    </location>
</feature>